<dbReference type="HOGENOM" id="CLU_007383_19_0_1"/>
<dbReference type="InterPro" id="IPR001509">
    <property type="entry name" value="Epimerase_deHydtase"/>
</dbReference>
<evidence type="ECO:0000259" key="3">
    <source>
        <dbReference type="Pfam" id="PF01370"/>
    </source>
</evidence>
<name>A0A0A2VEV0_BEABA</name>
<organism evidence="4 5">
    <name type="scientific">Beauveria bassiana D1-5</name>
    <dbReference type="NCBI Taxonomy" id="1245745"/>
    <lineage>
        <taxon>Eukaryota</taxon>
        <taxon>Fungi</taxon>
        <taxon>Dikarya</taxon>
        <taxon>Ascomycota</taxon>
        <taxon>Pezizomycotina</taxon>
        <taxon>Sordariomycetes</taxon>
        <taxon>Hypocreomycetidae</taxon>
        <taxon>Hypocreales</taxon>
        <taxon>Cordycipitaceae</taxon>
        <taxon>Beauveria</taxon>
    </lineage>
</organism>
<sequence>MFVSIQEWRRRSDNERCICVGADLTVGEEFTRLLAVNSSWNAIFIFHGIISVGCETNPALSTKVNIEATQALLTAVSRLRSGDKKPRVVYASTQAVYGPPYTTNENITDDTPATPVGVYGTHKLMMELFINDLHRRGLLDAFSVRLPTVTARPGAPSRSAASSLSGMLRETVAGQAYVMPIDDYSAPSDAMPAHIRAVYMPGIFVTVGEMVRAVGALCGEENLALLKVERDVEAERLLKSWPQISDFGDAKRLSLVFDSDCEQIFHEYVDSLN</sequence>
<dbReference type="InterPro" id="IPR036291">
    <property type="entry name" value="NAD(P)-bd_dom_sf"/>
</dbReference>
<dbReference type="Pfam" id="PF01370">
    <property type="entry name" value="Epimerase"/>
    <property type="match status" value="1"/>
</dbReference>
<dbReference type="EMBL" id="ANFO01001038">
    <property type="protein sequence ID" value="KGQ04625.1"/>
    <property type="molecule type" value="Genomic_DNA"/>
</dbReference>
<dbReference type="OrthoDB" id="16464at2759"/>
<dbReference type="PANTHER" id="PTHR43103:SF3">
    <property type="entry name" value="ADP-L-GLYCERO-D-MANNO-HEPTOSE-6-EPIMERASE"/>
    <property type="match status" value="1"/>
</dbReference>
<reference evidence="4 5" key="1">
    <citation type="submission" date="2012-10" db="EMBL/GenBank/DDBJ databases">
        <title>Genome sequencing and analysis of entomopathogenic fungi Beauveria bassiana D1-5.</title>
        <authorList>
            <person name="Li Q."/>
            <person name="Wang L."/>
            <person name="Zhang Z."/>
            <person name="Wang Q."/>
            <person name="Ren J."/>
            <person name="Wang M."/>
            <person name="Xu W."/>
            <person name="Wang J."/>
            <person name="Lu Y."/>
            <person name="Du Q."/>
            <person name="Sun Z."/>
        </authorList>
    </citation>
    <scope>NUCLEOTIDE SEQUENCE [LARGE SCALE GENOMIC DNA]</scope>
    <source>
        <strain evidence="4 5">D1-5</strain>
    </source>
</reference>
<proteinExistence type="predicted"/>
<comment type="caution">
    <text evidence="4">The sequence shown here is derived from an EMBL/GenBank/DDBJ whole genome shotgun (WGS) entry which is preliminary data.</text>
</comment>
<protein>
    <recommendedName>
        <fullName evidence="3">NAD-dependent epimerase/dehydratase domain-containing protein</fullName>
    </recommendedName>
</protein>
<accession>A0A0A2VEV0</accession>
<dbReference type="PANTHER" id="PTHR43103">
    <property type="entry name" value="NUCLEOSIDE-DIPHOSPHATE-SUGAR EPIMERASE"/>
    <property type="match status" value="1"/>
</dbReference>
<evidence type="ECO:0000313" key="5">
    <source>
        <dbReference type="Proteomes" id="UP000030106"/>
    </source>
</evidence>
<dbReference type="SUPFAM" id="SSF51735">
    <property type="entry name" value="NAD(P)-binding Rossmann-fold domains"/>
    <property type="match status" value="1"/>
</dbReference>
<evidence type="ECO:0000313" key="4">
    <source>
        <dbReference type="EMBL" id="KGQ04625.1"/>
    </source>
</evidence>
<dbReference type="Proteomes" id="UP000030106">
    <property type="component" value="Unassembled WGS sequence"/>
</dbReference>
<gene>
    <name evidence="4" type="ORF">BBAD15_g10116</name>
</gene>
<evidence type="ECO:0000256" key="2">
    <source>
        <dbReference type="ARBA" id="ARBA00023277"/>
    </source>
</evidence>
<keyword evidence="1" id="KW-0521">NADP</keyword>
<keyword evidence="2" id="KW-0119">Carbohydrate metabolism</keyword>
<dbReference type="Gene3D" id="3.40.50.720">
    <property type="entry name" value="NAD(P)-binding Rossmann-like Domain"/>
    <property type="match status" value="1"/>
</dbReference>
<evidence type="ECO:0000256" key="1">
    <source>
        <dbReference type="ARBA" id="ARBA00022857"/>
    </source>
</evidence>
<feature type="domain" description="NAD-dependent epimerase/dehydratase" evidence="3">
    <location>
        <begin position="18"/>
        <end position="175"/>
    </location>
</feature>
<dbReference type="AlphaFoldDB" id="A0A0A2VEV0"/>
<dbReference type="STRING" id="1245745.A0A0A2VEV0"/>